<gene>
    <name evidence="2" type="ORF">J4P68_36265</name>
</gene>
<feature type="compositionally biased region" description="Basic and acidic residues" evidence="1">
    <location>
        <begin position="53"/>
        <end position="66"/>
    </location>
</feature>
<protein>
    <submittedName>
        <fullName evidence="2">Uncharacterized protein</fullName>
    </submittedName>
</protein>
<proteinExistence type="predicted"/>
<name>A0ABS3MTC1_9BRAD</name>
<evidence type="ECO:0000313" key="2">
    <source>
        <dbReference type="EMBL" id="MBO1434723.1"/>
    </source>
</evidence>
<organism evidence="2 3">
    <name type="scientific">Bradyrhizobium quebecense</name>
    <dbReference type="NCBI Taxonomy" id="2748629"/>
    <lineage>
        <taxon>Bacteria</taxon>
        <taxon>Pseudomonadati</taxon>
        <taxon>Pseudomonadota</taxon>
        <taxon>Alphaproteobacteria</taxon>
        <taxon>Hyphomicrobiales</taxon>
        <taxon>Nitrobacteraceae</taxon>
        <taxon>Bradyrhizobium</taxon>
    </lineage>
</organism>
<dbReference type="RefSeq" id="WP_207838194.1">
    <property type="nucleotide sequence ID" value="NZ_CP088282.1"/>
</dbReference>
<feature type="region of interest" description="Disordered" evidence="1">
    <location>
        <begin position="37"/>
        <end position="66"/>
    </location>
</feature>
<dbReference type="Proteomes" id="UP000692816">
    <property type="component" value="Unassembled WGS sequence"/>
</dbReference>
<dbReference type="EMBL" id="JAGEPA010000001">
    <property type="protein sequence ID" value="MBO1434723.1"/>
    <property type="molecule type" value="Genomic_DNA"/>
</dbReference>
<reference evidence="2" key="1">
    <citation type="journal article" date="2021" name="Int. J. Syst. Evol. Microbiol.">
        <title>Bradyrhizobium septentrionale sp. nov. (sv. septentrionale) and Bradyrhizobium quebecense sp. nov. (sv. septentrionale) associated with legumes native to Canada possess rearranged symbiosis genes and numerous insertion sequences.</title>
        <authorList>
            <person name="Bromfield E.S.P."/>
            <person name="Cloutier S."/>
        </authorList>
    </citation>
    <scope>NUCLEOTIDE SEQUENCE</scope>
    <source>
        <strain evidence="2">12S5</strain>
    </source>
</reference>
<evidence type="ECO:0000256" key="1">
    <source>
        <dbReference type="SAM" id="MobiDB-lite"/>
    </source>
</evidence>
<sequence length="216" mass="23394">MNKLTDQISKAASISIGTRGLDIKLAAVNTRVTAIQAAQDQAKSSSARGRMSSRRDEEHASSSEDIPARLRELASEYLNIEIPHYRARVRRKNELAHEMGDVVLEANVSRELLVSTGDEGLIVAFAAAVVGEPGMHDLNLLLGTQGIANRLHVRYRLVLALAVLINRGFVVDADRERVDAALTAFDKGADASLSKLISDTRSLLLEVAAGEIQTEL</sequence>
<comment type="caution">
    <text evidence="2">The sequence shown here is derived from an EMBL/GenBank/DDBJ whole genome shotgun (WGS) entry which is preliminary data.</text>
</comment>
<feature type="compositionally biased region" description="Low complexity" evidence="1">
    <location>
        <begin position="37"/>
        <end position="50"/>
    </location>
</feature>
<keyword evidence="3" id="KW-1185">Reference proteome</keyword>
<accession>A0ABS3MTC1</accession>
<evidence type="ECO:0000313" key="3">
    <source>
        <dbReference type="Proteomes" id="UP000692816"/>
    </source>
</evidence>